<dbReference type="InterPro" id="IPR001894">
    <property type="entry name" value="Cathelicidin-like"/>
</dbReference>
<dbReference type="SUPFAM" id="SSF54403">
    <property type="entry name" value="Cystatin/monellin"/>
    <property type="match status" value="1"/>
</dbReference>
<evidence type="ECO:0000313" key="7">
    <source>
        <dbReference type="EMBL" id="AZL56980.1"/>
    </source>
</evidence>
<protein>
    <submittedName>
        <fullName evidence="7">Cathelicidin</fullName>
    </submittedName>
</protein>
<evidence type="ECO:0000256" key="4">
    <source>
        <dbReference type="ARBA" id="ARBA00023157"/>
    </source>
</evidence>
<dbReference type="AlphaFoldDB" id="A0A3Q8TQP0"/>
<evidence type="ECO:0000256" key="5">
    <source>
        <dbReference type="SAM" id="MobiDB-lite"/>
    </source>
</evidence>
<comment type="similarity">
    <text evidence="2">Belongs to the cathelicidin family.</text>
</comment>
<evidence type="ECO:0000256" key="3">
    <source>
        <dbReference type="ARBA" id="ARBA00022525"/>
    </source>
</evidence>
<keyword evidence="4" id="KW-1015">Disulfide bond</keyword>
<dbReference type="PANTHER" id="PTHR10206:SF0">
    <property type="entry name" value="CATHELICIDIN B1-RELATED"/>
    <property type="match status" value="1"/>
</dbReference>
<feature type="compositionally biased region" description="Low complexity" evidence="5">
    <location>
        <begin position="148"/>
        <end position="159"/>
    </location>
</feature>
<organism evidence="7">
    <name type="scientific">Acipenser dabryanus</name>
    <name type="common">Yangtze sturgeon</name>
    <name type="synonym">Dabry's sturgeon</name>
    <dbReference type="NCBI Taxonomy" id="62061"/>
    <lineage>
        <taxon>Eukaryota</taxon>
        <taxon>Metazoa</taxon>
        <taxon>Chordata</taxon>
        <taxon>Craniata</taxon>
        <taxon>Vertebrata</taxon>
        <taxon>Euteleostomi</taxon>
        <taxon>Actinopterygii</taxon>
        <taxon>Chondrostei</taxon>
        <taxon>Acipenseriformes</taxon>
        <taxon>Acipenseridae</taxon>
        <taxon>Acipenser</taxon>
    </lineage>
</organism>
<dbReference type="EMBL" id="MH050833">
    <property type="protein sequence ID" value="AZL56980.1"/>
    <property type="molecule type" value="mRNA"/>
</dbReference>
<accession>A0A3Q8TQP0</accession>
<reference evidence="7" key="1">
    <citation type="submission" date="2018-03" db="EMBL/GenBank/DDBJ databases">
        <authorList>
            <person name="Han P."/>
        </authorList>
    </citation>
    <scope>NUCLEOTIDE SEQUENCE</scope>
</reference>
<dbReference type="Pfam" id="PF00666">
    <property type="entry name" value="Cathelicidins"/>
    <property type="match status" value="1"/>
</dbReference>
<sequence>MRTYLKTMLLAGLASLLLVAQAERALTSMDALDAAIEFYNRASEHDHAFKQASLLQSLKTSSSEHYKLKFNLQETVCLKSENYEKPKCTFMENGLLLKCSALVSVLKESSAFANIAVTCDTSIPNKQEVARVKRGGNGSRGREGGRPGSRSSTGKPSKSLNFVERLLM</sequence>
<name>A0A3Q8TQP0_ACIDA</name>
<dbReference type="InterPro" id="IPR046350">
    <property type="entry name" value="Cystatin_sf"/>
</dbReference>
<feature type="signal peptide" evidence="6">
    <location>
        <begin position="1"/>
        <end position="22"/>
    </location>
</feature>
<dbReference type="GO" id="GO:0005615">
    <property type="term" value="C:extracellular space"/>
    <property type="evidence" value="ECO:0007669"/>
    <property type="project" value="TreeGrafter"/>
</dbReference>
<comment type="subcellular location">
    <subcellularLocation>
        <location evidence="1">Secreted</location>
    </subcellularLocation>
</comment>
<keyword evidence="3" id="KW-0964">Secreted</keyword>
<evidence type="ECO:0000256" key="1">
    <source>
        <dbReference type="ARBA" id="ARBA00004613"/>
    </source>
</evidence>
<evidence type="ECO:0000256" key="6">
    <source>
        <dbReference type="SAM" id="SignalP"/>
    </source>
</evidence>
<feature type="region of interest" description="Disordered" evidence="5">
    <location>
        <begin position="131"/>
        <end position="159"/>
    </location>
</feature>
<dbReference type="GO" id="GO:0006952">
    <property type="term" value="P:defense response"/>
    <property type="evidence" value="ECO:0007669"/>
    <property type="project" value="InterPro"/>
</dbReference>
<feature type="chain" id="PRO_5018538059" evidence="6">
    <location>
        <begin position="23"/>
        <end position="168"/>
    </location>
</feature>
<dbReference type="Gene3D" id="3.10.450.10">
    <property type="match status" value="1"/>
</dbReference>
<dbReference type="PANTHER" id="PTHR10206">
    <property type="entry name" value="CATHELICIDIN"/>
    <property type="match status" value="1"/>
</dbReference>
<keyword evidence="6" id="KW-0732">Signal</keyword>
<evidence type="ECO:0000256" key="2">
    <source>
        <dbReference type="ARBA" id="ARBA00005320"/>
    </source>
</evidence>
<proteinExistence type="evidence at transcript level"/>